<dbReference type="Proteomes" id="UP000600026">
    <property type="component" value="Unassembled WGS sequence"/>
</dbReference>
<dbReference type="RefSeq" id="WP_031146894.1">
    <property type="nucleotide sequence ID" value="NZ_BNEE01000006.1"/>
</dbReference>
<accession>A0A919H0U4</accession>
<feature type="region of interest" description="Disordered" evidence="1">
    <location>
        <begin position="72"/>
        <end position="130"/>
    </location>
</feature>
<protein>
    <submittedName>
        <fullName evidence="3">Uncharacterized protein</fullName>
    </submittedName>
</protein>
<dbReference type="OrthoDB" id="4189503at2"/>
<evidence type="ECO:0000313" key="4">
    <source>
        <dbReference type="Proteomes" id="UP000600026"/>
    </source>
</evidence>
<evidence type="ECO:0000256" key="2">
    <source>
        <dbReference type="SAM" id="Phobius"/>
    </source>
</evidence>
<gene>
    <name evidence="3" type="ORF">Sxan_56040</name>
</gene>
<comment type="caution">
    <text evidence="3">The sequence shown here is derived from an EMBL/GenBank/DDBJ whole genome shotgun (WGS) entry which is preliminary data.</text>
</comment>
<reference evidence="3" key="1">
    <citation type="submission" date="2020-09" db="EMBL/GenBank/DDBJ databases">
        <title>Whole genome shotgun sequence of Streptomyces xanthophaeus NBRC 12829.</title>
        <authorList>
            <person name="Komaki H."/>
            <person name="Tamura T."/>
        </authorList>
    </citation>
    <scope>NUCLEOTIDE SEQUENCE</scope>
    <source>
        <strain evidence="3">NBRC 12829</strain>
    </source>
</reference>
<keyword evidence="2" id="KW-1133">Transmembrane helix</keyword>
<feature type="compositionally biased region" description="Pro residues" evidence="1">
    <location>
        <begin position="90"/>
        <end position="108"/>
    </location>
</feature>
<keyword evidence="4" id="KW-1185">Reference proteome</keyword>
<evidence type="ECO:0000256" key="1">
    <source>
        <dbReference type="SAM" id="MobiDB-lite"/>
    </source>
</evidence>
<dbReference type="AlphaFoldDB" id="A0A919H0U4"/>
<evidence type="ECO:0000313" key="3">
    <source>
        <dbReference type="EMBL" id="GHI88240.1"/>
    </source>
</evidence>
<feature type="compositionally biased region" description="Low complexity" evidence="1">
    <location>
        <begin position="72"/>
        <end position="89"/>
    </location>
</feature>
<feature type="transmembrane region" description="Helical" evidence="2">
    <location>
        <begin position="51"/>
        <end position="71"/>
    </location>
</feature>
<sequence length="286" mass="29362">MGTNEDLTNDDRAVRLLREAMDRTTAELPPLPDLAGPALAQGRRRKARLRAVIGGGVLALAVLGVAGAAALPAGSGKASGAGEVAAAPSPTAPPQATPSSSGPPPPVHIEPSPGESSMAQLPPAERVRQESFQDQAVTVLQDLLPDAVGLVQRTDLAVRQYQATKDGSTFTLLFSVRPAAGPGTGERECLEIKGQTCKRATLPGGIEATASTSPEGDGNVTVARVSFRYGASTVLLYVGADSTTNTSAPVTKEQLLEVVRSPAFLGLVKTADANPMEKKQTVVQGG</sequence>
<name>A0A919H0U4_9ACTN</name>
<proteinExistence type="predicted"/>
<keyword evidence="2" id="KW-0472">Membrane</keyword>
<dbReference type="EMBL" id="BNEE01000006">
    <property type="protein sequence ID" value="GHI88240.1"/>
    <property type="molecule type" value="Genomic_DNA"/>
</dbReference>
<organism evidence="3 4">
    <name type="scientific">Streptomyces xanthophaeus</name>
    <dbReference type="NCBI Taxonomy" id="67385"/>
    <lineage>
        <taxon>Bacteria</taxon>
        <taxon>Bacillati</taxon>
        <taxon>Actinomycetota</taxon>
        <taxon>Actinomycetes</taxon>
        <taxon>Kitasatosporales</taxon>
        <taxon>Streptomycetaceae</taxon>
        <taxon>Streptomyces</taxon>
    </lineage>
</organism>
<keyword evidence="2" id="KW-0812">Transmembrane</keyword>